<evidence type="ECO:0000256" key="3">
    <source>
        <dbReference type="SAM" id="MobiDB-lite"/>
    </source>
</evidence>
<dbReference type="EMBL" id="JALLAZ020000879">
    <property type="protein sequence ID" value="KAL3785628.1"/>
    <property type="molecule type" value="Genomic_DNA"/>
</dbReference>
<keyword evidence="2" id="KW-0677">Repeat</keyword>
<gene>
    <name evidence="4" type="ORF">ACHAW5_003408</name>
</gene>
<evidence type="ECO:0000256" key="2">
    <source>
        <dbReference type="ARBA" id="ARBA00022737"/>
    </source>
</evidence>
<dbReference type="AlphaFoldDB" id="A0ABD3PD41"/>
<feature type="compositionally biased region" description="Acidic residues" evidence="3">
    <location>
        <begin position="138"/>
        <end position="148"/>
    </location>
</feature>
<feature type="region of interest" description="Disordered" evidence="3">
    <location>
        <begin position="113"/>
        <end position="150"/>
    </location>
</feature>
<dbReference type="SUPFAM" id="SSF50978">
    <property type="entry name" value="WD40 repeat-like"/>
    <property type="match status" value="1"/>
</dbReference>
<dbReference type="Gene3D" id="2.130.10.10">
    <property type="entry name" value="YVTN repeat-like/Quinoprotein amine dehydrogenase"/>
    <property type="match status" value="1"/>
</dbReference>
<dbReference type="PANTHER" id="PTHR19853">
    <property type="entry name" value="WD REPEAT CONTAINING PROTEIN 3 WDR3"/>
    <property type="match status" value="1"/>
</dbReference>
<sequence>MNKLEFGWLMILSQKAHLRTQRRKSVLVPKKQLHQMTSKPVMTMTIFWYIGSLQPQTSLNIMSSNKDGIATIHFHPSGRYDGVCRANDRLIEIYAARSELEIQKKQRLRLRRRREKQNLAAAAPETEKGATTKRGLLDDPESKDEQDDEVKCGSLLELAPEAIKAMDEFEFRGTIRAAHNIRGFAFAPTRRRNLCGDTLASNALEVHSLPRPPKQSPGTPATGEKVSSLDIYGHPAGFCSVVLSSDDAMTCTVSKSVVKIWNLANRSCLRSITAVPSGSKGTLCYCLCAAFLQGNTHVVLGTREGHLIIMDVASGDVVYMEENAHDGAVWLLDMCHPSQDHNATSLVTGSADKLVKYWAIESQDGDDNRHPMVVHSRTLQMSDDVMLRHHHYMEHGVALIAMEPLPLAGSRSLHCHWHPCCLCHCH</sequence>
<evidence type="ECO:0000256" key="1">
    <source>
        <dbReference type="ARBA" id="ARBA00022574"/>
    </source>
</evidence>
<evidence type="ECO:0000313" key="5">
    <source>
        <dbReference type="Proteomes" id="UP001530315"/>
    </source>
</evidence>
<proteinExistence type="predicted"/>
<keyword evidence="1" id="KW-0853">WD repeat</keyword>
<name>A0ABD3PD41_9STRA</name>
<dbReference type="InterPro" id="IPR051570">
    <property type="entry name" value="TBC1_cilium_biogenesis"/>
</dbReference>
<dbReference type="InterPro" id="IPR015943">
    <property type="entry name" value="WD40/YVTN_repeat-like_dom_sf"/>
</dbReference>
<evidence type="ECO:0008006" key="6">
    <source>
        <dbReference type="Google" id="ProtNLM"/>
    </source>
</evidence>
<dbReference type="Proteomes" id="UP001530315">
    <property type="component" value="Unassembled WGS sequence"/>
</dbReference>
<protein>
    <recommendedName>
        <fullName evidence="6">WD repeat-containing protein 55 homolog</fullName>
    </recommendedName>
</protein>
<organism evidence="4 5">
    <name type="scientific">Stephanodiscus triporus</name>
    <dbReference type="NCBI Taxonomy" id="2934178"/>
    <lineage>
        <taxon>Eukaryota</taxon>
        <taxon>Sar</taxon>
        <taxon>Stramenopiles</taxon>
        <taxon>Ochrophyta</taxon>
        <taxon>Bacillariophyta</taxon>
        <taxon>Coscinodiscophyceae</taxon>
        <taxon>Thalassiosirophycidae</taxon>
        <taxon>Stephanodiscales</taxon>
        <taxon>Stephanodiscaceae</taxon>
        <taxon>Stephanodiscus</taxon>
    </lineage>
</organism>
<reference evidence="4 5" key="1">
    <citation type="submission" date="2024-10" db="EMBL/GenBank/DDBJ databases">
        <title>Updated reference genomes for cyclostephanoid diatoms.</title>
        <authorList>
            <person name="Roberts W.R."/>
            <person name="Alverson A.J."/>
        </authorList>
    </citation>
    <scope>NUCLEOTIDE SEQUENCE [LARGE SCALE GENOMIC DNA]</scope>
    <source>
        <strain evidence="4 5">AJA276-08</strain>
    </source>
</reference>
<accession>A0ABD3PD41</accession>
<evidence type="ECO:0000313" key="4">
    <source>
        <dbReference type="EMBL" id="KAL3785628.1"/>
    </source>
</evidence>
<comment type="caution">
    <text evidence="4">The sequence shown here is derived from an EMBL/GenBank/DDBJ whole genome shotgun (WGS) entry which is preliminary data.</text>
</comment>
<dbReference type="PANTHER" id="PTHR19853:SF0">
    <property type="entry name" value="WD REPEAT-CONTAINING PROTEIN 3"/>
    <property type="match status" value="1"/>
</dbReference>
<keyword evidence="5" id="KW-1185">Reference proteome</keyword>
<dbReference type="InterPro" id="IPR036322">
    <property type="entry name" value="WD40_repeat_dom_sf"/>
</dbReference>